<evidence type="ECO:0000313" key="2">
    <source>
        <dbReference type="Proteomes" id="UP000322822"/>
    </source>
</evidence>
<organism evidence="1 2">
    <name type="scientific">Cupriavidus pauculus</name>
    <dbReference type="NCBI Taxonomy" id="82633"/>
    <lineage>
        <taxon>Bacteria</taxon>
        <taxon>Pseudomonadati</taxon>
        <taxon>Pseudomonadota</taxon>
        <taxon>Betaproteobacteria</taxon>
        <taxon>Burkholderiales</taxon>
        <taxon>Burkholderiaceae</taxon>
        <taxon>Cupriavidus</taxon>
    </lineage>
</organism>
<dbReference type="Proteomes" id="UP000322822">
    <property type="component" value="Plasmid unnamed1"/>
</dbReference>
<evidence type="ECO:0000313" key="1">
    <source>
        <dbReference type="EMBL" id="QET04088.1"/>
    </source>
</evidence>
<geneLocation type="plasmid" evidence="1">
    <name>unnamed1</name>
</geneLocation>
<sequence>MTTTQRYFGHQARAYARAISDDVFESSGAVEQESDTLAISGSLGVFRTRERALAQGLAWAKLWIDERRPVAKSNFATDQKTMT</sequence>
<accession>A0A5P2H8R0</accession>
<name>A0A5P2H8R0_9BURK</name>
<protein>
    <submittedName>
        <fullName evidence="1">Uncharacterized protein</fullName>
    </submittedName>
</protein>
<reference evidence="1 2" key="1">
    <citation type="submission" date="2019-09" db="EMBL/GenBank/DDBJ databases">
        <title>FDA dAtabase for Regulatory Grade micrObial Sequences (FDA-ARGOS): Supporting development and validation of Infectious Disease Dx tests.</title>
        <authorList>
            <person name="Sciortino C."/>
            <person name="Tallon L."/>
            <person name="Sadzewicz L."/>
            <person name="Vavikolanu K."/>
            <person name="Mehta A."/>
            <person name="Aluvathingal J."/>
            <person name="Nadendla S."/>
            <person name="Nandy P."/>
            <person name="Geyer C."/>
            <person name="Yan Y."/>
            <person name="Sichtig H."/>
        </authorList>
    </citation>
    <scope>NUCLEOTIDE SEQUENCE [LARGE SCALE GENOMIC DNA]</scope>
    <source>
        <strain evidence="1 2">FDAARGOS_664</strain>
        <plasmid evidence="1 2">unnamed1</plasmid>
    </source>
</reference>
<keyword evidence="1" id="KW-0614">Plasmid</keyword>
<proteinExistence type="predicted"/>
<gene>
    <name evidence="1" type="ORF">FOB72_17140</name>
</gene>
<dbReference type="AlphaFoldDB" id="A0A5P2H8R0"/>
<dbReference type="EMBL" id="CP044066">
    <property type="protein sequence ID" value="QET04088.1"/>
    <property type="molecule type" value="Genomic_DNA"/>
</dbReference>
<dbReference type="OrthoDB" id="8967235at2"/>